<feature type="domain" description="DUF1541" evidence="3">
    <location>
        <begin position="140"/>
        <end position="189"/>
    </location>
</feature>
<sequence>MSIRHQPRVRRLTLGAAALCLATMTACSSGSDDHNDASHTAAGHEQMGSSTSMQHRTDDGPVPAGISTASNPKFPVGSKVTLTADHMDGMDGAPATVVGAYSTYSYAVDFTPTTGGAEIVDHKWVVQQEIRDAGPRRLADGTKVVLTADHMDGMDGAAATIDSSTDQTVYVVDYESDGMTMKNHKWVVEDEMTAAN</sequence>
<evidence type="ECO:0000256" key="1">
    <source>
        <dbReference type="SAM" id="MobiDB-lite"/>
    </source>
</evidence>
<dbReference type="RefSeq" id="WP_234974499.1">
    <property type="nucleotide sequence ID" value="NZ_FTNT01000014.1"/>
</dbReference>
<evidence type="ECO:0000256" key="2">
    <source>
        <dbReference type="SAM" id="SignalP"/>
    </source>
</evidence>
<evidence type="ECO:0000313" key="4">
    <source>
        <dbReference type="EMBL" id="SIS22035.1"/>
    </source>
</evidence>
<keyword evidence="5" id="KW-1185">Reference proteome</keyword>
<keyword evidence="2" id="KW-0732">Signal</keyword>
<feature type="domain" description="DUF1541" evidence="3">
    <location>
        <begin position="76"/>
        <end position="127"/>
    </location>
</feature>
<feature type="signal peptide" evidence="2">
    <location>
        <begin position="1"/>
        <end position="28"/>
    </location>
</feature>
<organism evidence="4 5">
    <name type="scientific">Williamsia sterculiae</name>
    <dbReference type="NCBI Taxonomy" id="1344003"/>
    <lineage>
        <taxon>Bacteria</taxon>
        <taxon>Bacillati</taxon>
        <taxon>Actinomycetota</taxon>
        <taxon>Actinomycetes</taxon>
        <taxon>Mycobacteriales</taxon>
        <taxon>Nocardiaceae</taxon>
        <taxon>Williamsia</taxon>
    </lineage>
</organism>
<dbReference type="Gene3D" id="2.30.30.1210">
    <property type="entry name" value="Domain of unknown function DUF1541"/>
    <property type="match status" value="1"/>
</dbReference>
<dbReference type="EMBL" id="FTNT01000014">
    <property type="protein sequence ID" value="SIS22035.1"/>
    <property type="molecule type" value="Genomic_DNA"/>
</dbReference>
<proteinExistence type="predicted"/>
<evidence type="ECO:0000313" key="5">
    <source>
        <dbReference type="Proteomes" id="UP000186218"/>
    </source>
</evidence>
<evidence type="ECO:0000259" key="3">
    <source>
        <dbReference type="Pfam" id="PF07563"/>
    </source>
</evidence>
<protein>
    <recommendedName>
        <fullName evidence="3">DUF1541 domain-containing protein</fullName>
    </recommendedName>
</protein>
<feature type="region of interest" description="Disordered" evidence="1">
    <location>
        <begin position="30"/>
        <end position="72"/>
    </location>
</feature>
<gene>
    <name evidence="4" type="ORF">SAMN05445060_3874</name>
</gene>
<reference evidence="4 5" key="1">
    <citation type="submission" date="2017-01" db="EMBL/GenBank/DDBJ databases">
        <authorList>
            <person name="Mah S.A."/>
            <person name="Swanson W.J."/>
            <person name="Moy G.W."/>
            <person name="Vacquier V.D."/>
        </authorList>
    </citation>
    <scope>NUCLEOTIDE SEQUENCE [LARGE SCALE GENOMIC DNA]</scope>
    <source>
        <strain evidence="4 5">CPCC 203464</strain>
    </source>
</reference>
<accession>A0A1N7HAY2</accession>
<dbReference type="InterPro" id="IPR011438">
    <property type="entry name" value="DUF1541"/>
</dbReference>
<dbReference type="STRING" id="1344003.SAMN05445060_3874"/>
<dbReference type="Pfam" id="PF07563">
    <property type="entry name" value="DUF1541"/>
    <property type="match status" value="2"/>
</dbReference>
<feature type="chain" id="PRO_5039229619" description="DUF1541 domain-containing protein" evidence="2">
    <location>
        <begin position="29"/>
        <end position="196"/>
    </location>
</feature>
<name>A0A1N7HAY2_9NOCA</name>
<dbReference type="AlphaFoldDB" id="A0A1N7HAY2"/>
<dbReference type="PROSITE" id="PS51257">
    <property type="entry name" value="PROKAR_LIPOPROTEIN"/>
    <property type="match status" value="1"/>
</dbReference>
<dbReference type="Proteomes" id="UP000186218">
    <property type="component" value="Unassembled WGS sequence"/>
</dbReference>